<dbReference type="SUPFAM" id="SSF51905">
    <property type="entry name" value="FAD/NAD(P)-binding domain"/>
    <property type="match status" value="1"/>
</dbReference>
<evidence type="ECO:0000256" key="4">
    <source>
        <dbReference type="ARBA" id="ARBA00023002"/>
    </source>
</evidence>
<name>A0A6M6JRX0_9PSEU</name>
<dbReference type="InterPro" id="IPR006076">
    <property type="entry name" value="FAD-dep_OxRdtase"/>
</dbReference>
<keyword evidence="7" id="KW-1185">Reference proteome</keyword>
<dbReference type="NCBIfam" id="NF008425">
    <property type="entry name" value="PRK11259.1"/>
    <property type="match status" value="1"/>
</dbReference>
<dbReference type="GO" id="GO:0050660">
    <property type="term" value="F:flavin adenine dinucleotide binding"/>
    <property type="evidence" value="ECO:0007669"/>
    <property type="project" value="InterPro"/>
</dbReference>
<dbReference type="Gene3D" id="3.50.50.60">
    <property type="entry name" value="FAD/NAD(P)-binding domain"/>
    <property type="match status" value="1"/>
</dbReference>
<dbReference type="Pfam" id="PF01266">
    <property type="entry name" value="DAO"/>
    <property type="match status" value="1"/>
</dbReference>
<reference evidence="6 7" key="1">
    <citation type="submission" date="2020-05" db="EMBL/GenBank/DDBJ databases">
        <authorList>
            <person name="Mo P."/>
        </authorList>
    </citation>
    <scope>NUCLEOTIDE SEQUENCE [LARGE SCALE GENOMIC DNA]</scope>
    <source>
        <strain evidence="6 7">Gen01</strain>
    </source>
</reference>
<sequence>MQTYDVIVVGAGTWGSATAWHLARRGVRVLAIDAHTPPHEHGSHGGLTRLARQSNSTGPQYVQLTVRAFELWDQLAARTGTELMTVTGNVMIGAPGSPWFDSTVASLESSPFEHRVLHGAQARAAFPRLRIADHELAVFEPGARIAHVPAALRAMQQVARESGAEFRFDEPVLDWSSDASGARVRTAEGEYVADRLVMTTGAFSARVLHLDLPARVDRQVLVNFAMPPGSTPLPSIYVAGPAGSAAAPDYGCMEPDGTWKFSVASNSHEIDPSALSQDVTPYDVAEVTAVVRDRIPEITGPPVRSTVCMWTEAVDGHWLLGPHPDSPRVVVGAACNGRGFRYAPAIGEILADLTEGTARPDVEAFAPARFSLTPS</sequence>
<accession>A0A6M6JRX0</accession>
<organism evidence="6 7">
    <name type="scientific">Pseudonocardia broussonetiae</name>
    <dbReference type="NCBI Taxonomy" id="2736640"/>
    <lineage>
        <taxon>Bacteria</taxon>
        <taxon>Bacillati</taxon>
        <taxon>Actinomycetota</taxon>
        <taxon>Actinomycetes</taxon>
        <taxon>Pseudonocardiales</taxon>
        <taxon>Pseudonocardiaceae</taxon>
        <taxon>Pseudonocardia</taxon>
    </lineage>
</organism>
<dbReference type="PANTHER" id="PTHR10961:SF7">
    <property type="entry name" value="FAD DEPENDENT OXIDOREDUCTASE DOMAIN-CONTAINING PROTEIN"/>
    <property type="match status" value="1"/>
</dbReference>
<dbReference type="Gene3D" id="3.30.9.10">
    <property type="entry name" value="D-Amino Acid Oxidase, subunit A, domain 2"/>
    <property type="match status" value="1"/>
</dbReference>
<keyword evidence="2" id="KW-0285">Flavoprotein</keyword>
<dbReference type="EMBL" id="CP053564">
    <property type="protein sequence ID" value="QJY49983.1"/>
    <property type="molecule type" value="Genomic_DNA"/>
</dbReference>
<dbReference type="InterPro" id="IPR045170">
    <property type="entry name" value="MTOX"/>
</dbReference>
<protein>
    <submittedName>
        <fullName evidence="6">N-methyl-L-tryptophan oxidase</fullName>
        <ecNumber evidence="6">1.5.3.2</ecNumber>
    </submittedName>
</protein>
<dbReference type="GO" id="GO:0050131">
    <property type="term" value="F:N-methyl-L-amino-acid oxidase activity"/>
    <property type="evidence" value="ECO:0007669"/>
    <property type="project" value="UniProtKB-EC"/>
</dbReference>
<evidence type="ECO:0000256" key="2">
    <source>
        <dbReference type="ARBA" id="ARBA00022630"/>
    </source>
</evidence>
<gene>
    <name evidence="6" type="primary">solA</name>
    <name evidence="6" type="ORF">HOP40_32935</name>
</gene>
<dbReference type="InterPro" id="IPR036188">
    <property type="entry name" value="FAD/NAD-bd_sf"/>
</dbReference>
<dbReference type="KEGG" id="pbro:HOP40_32935"/>
<proteinExistence type="predicted"/>
<dbReference type="RefSeq" id="WP_172166957.1">
    <property type="nucleotide sequence ID" value="NZ_CP053564.1"/>
</dbReference>
<dbReference type="AlphaFoldDB" id="A0A6M6JRX0"/>
<keyword evidence="4 6" id="KW-0560">Oxidoreductase</keyword>
<evidence type="ECO:0000259" key="5">
    <source>
        <dbReference type="Pfam" id="PF01266"/>
    </source>
</evidence>
<evidence type="ECO:0000256" key="3">
    <source>
        <dbReference type="ARBA" id="ARBA00022827"/>
    </source>
</evidence>
<comment type="cofactor">
    <cofactor evidence="1">
        <name>FAD</name>
        <dbReference type="ChEBI" id="CHEBI:57692"/>
    </cofactor>
</comment>
<dbReference type="GO" id="GO:0008115">
    <property type="term" value="F:sarcosine oxidase activity"/>
    <property type="evidence" value="ECO:0007669"/>
    <property type="project" value="TreeGrafter"/>
</dbReference>
<dbReference type="PANTHER" id="PTHR10961">
    <property type="entry name" value="PEROXISOMAL SARCOSINE OXIDASE"/>
    <property type="match status" value="1"/>
</dbReference>
<keyword evidence="3" id="KW-0274">FAD</keyword>
<feature type="domain" description="FAD dependent oxidoreductase" evidence="5">
    <location>
        <begin position="5"/>
        <end position="353"/>
    </location>
</feature>
<dbReference type="Proteomes" id="UP000505377">
    <property type="component" value="Chromosome"/>
</dbReference>
<evidence type="ECO:0000256" key="1">
    <source>
        <dbReference type="ARBA" id="ARBA00001974"/>
    </source>
</evidence>
<dbReference type="EC" id="1.5.3.2" evidence="6"/>
<evidence type="ECO:0000313" key="7">
    <source>
        <dbReference type="Proteomes" id="UP000505377"/>
    </source>
</evidence>
<evidence type="ECO:0000313" key="6">
    <source>
        <dbReference type="EMBL" id="QJY49983.1"/>
    </source>
</evidence>